<reference evidence="10" key="1">
    <citation type="submission" date="2015-07" db="EMBL/GenBank/DDBJ databases">
        <title>Complete genome sequence and phylogenetic analysis of Limnochorda pilosa.</title>
        <authorList>
            <person name="Watanabe M."/>
            <person name="Kojima H."/>
            <person name="Fukui M."/>
        </authorList>
    </citation>
    <scope>NUCLEOTIDE SEQUENCE [LARGE SCALE GENOMIC DNA]</scope>
    <source>
        <strain evidence="10">HC45</strain>
    </source>
</reference>
<protein>
    <submittedName>
        <fullName evidence="9">Formate dehydrogenase</fullName>
    </submittedName>
</protein>
<dbReference type="RefSeq" id="WP_068134620.1">
    <property type="nucleotide sequence ID" value="NZ_AP014924.1"/>
</dbReference>
<name>A0A0K2SIP3_LIMPI</name>
<dbReference type="InterPro" id="IPR050612">
    <property type="entry name" value="Prok_Mopterin_Oxidored"/>
</dbReference>
<sequence length="661" mass="71610">MPATRLHTVCPHDCPDTCAMLAMVQDGRLVRVAGDPEDPFTRGFLCAKVNRYPERVHSPERLLQPLRRKGPKGSGAWEPVSWDEALDEIVTRWRAIQAEWGSEALVGYAYSGHMGQVSRGLPRALFHALGASQVQLSTVCDTAAEAGWAAAYGDVSPLDPEDAARSDLVVAWGADVATTNVHLLPFIDDARRQGARLVAIAPIPNRTARRADWFLPVRVGTDAALALGVAHVLFRDGLADLDYLRRDATGWEAWAEQVAARYTPEWAAAETGLTAGQVERLARELAAARAPFIRIGPALARHRTGGRAVLAVALLAALLGAWERPGAGAFLETAHAFGLDYDALRRPDLLPRPTRVINHARLGAALTELQDPPVMALLVMANNPAVTCPDAGRVRQGLLREDIFAVVHDTFMTDTAALADLVLPATTAMETEDFFRSYGHLYLRHARPVLSPQGEARSNAWVIQELAARLGLTDPVFTRSVPDHLRAVAGEETAEALLRGRRVKASPTGGPGRWGTPSGRVDFTRAPEYVPDLPPGQVPPYPLRLLSTPDTFQSHTGFEGVETLRRRAGASRVVVNPQEAAGRGLKPGDEVELYNDRGHAGLHLEVSDDVPPGLAVVAGQRSARFFLSGGPLNVLTSSELTDMGEGATYQSTWVEVRRKVW</sequence>
<keyword evidence="7" id="KW-0411">Iron-sulfur</keyword>
<dbReference type="InterPro" id="IPR006657">
    <property type="entry name" value="MoPterin_dinucl-bd_dom"/>
</dbReference>
<dbReference type="Pfam" id="PF00384">
    <property type="entry name" value="Molybdopterin"/>
    <property type="match status" value="1"/>
</dbReference>
<evidence type="ECO:0000256" key="6">
    <source>
        <dbReference type="ARBA" id="ARBA00023004"/>
    </source>
</evidence>
<evidence type="ECO:0000256" key="5">
    <source>
        <dbReference type="ARBA" id="ARBA00023002"/>
    </source>
</evidence>
<dbReference type="InterPro" id="IPR006655">
    <property type="entry name" value="Mopterin_OxRdtase_prok_CS"/>
</dbReference>
<gene>
    <name evidence="9" type="ORF">LIP_0832</name>
</gene>
<dbReference type="Gene3D" id="3.30.2070.10">
    <property type="entry name" value="Formate dehydrogenase/DMSO reductase"/>
    <property type="match status" value="1"/>
</dbReference>
<dbReference type="PANTHER" id="PTHR43742">
    <property type="entry name" value="TRIMETHYLAMINE-N-OXIDE REDUCTASE"/>
    <property type="match status" value="1"/>
</dbReference>
<evidence type="ECO:0000256" key="1">
    <source>
        <dbReference type="ARBA" id="ARBA00001942"/>
    </source>
</evidence>
<dbReference type="PATRIC" id="fig|1555112.3.peg.864"/>
<dbReference type="Gene3D" id="2.20.25.90">
    <property type="entry name" value="ADC-like domains"/>
    <property type="match status" value="1"/>
</dbReference>
<dbReference type="InterPro" id="IPR009010">
    <property type="entry name" value="Asp_de-COase-like_dom_sf"/>
</dbReference>
<keyword evidence="6" id="KW-0408">Iron</keyword>
<dbReference type="Pfam" id="PF01568">
    <property type="entry name" value="Molydop_binding"/>
    <property type="match status" value="1"/>
</dbReference>
<dbReference type="Gene3D" id="3.40.50.740">
    <property type="match status" value="1"/>
</dbReference>
<dbReference type="Proteomes" id="UP000065807">
    <property type="component" value="Chromosome"/>
</dbReference>
<dbReference type="GO" id="GO:0016491">
    <property type="term" value="F:oxidoreductase activity"/>
    <property type="evidence" value="ECO:0007669"/>
    <property type="project" value="UniProtKB-KW"/>
</dbReference>
<evidence type="ECO:0000313" key="9">
    <source>
        <dbReference type="EMBL" id="BAS26689.1"/>
    </source>
</evidence>
<dbReference type="PANTHER" id="PTHR43742:SF6">
    <property type="entry name" value="OXIDOREDUCTASE YYAE-RELATED"/>
    <property type="match status" value="1"/>
</dbReference>
<dbReference type="EMBL" id="AP014924">
    <property type="protein sequence ID" value="BAS26689.1"/>
    <property type="molecule type" value="Genomic_DNA"/>
</dbReference>
<dbReference type="Pfam" id="PF04879">
    <property type="entry name" value="Molybdop_Fe4S4"/>
    <property type="match status" value="1"/>
</dbReference>
<keyword evidence="4" id="KW-0479">Metal-binding</keyword>
<dbReference type="PROSITE" id="PS51669">
    <property type="entry name" value="4FE4S_MOW_BIS_MGD"/>
    <property type="match status" value="1"/>
</dbReference>
<keyword evidence="10" id="KW-1185">Reference proteome</keyword>
<evidence type="ECO:0000256" key="2">
    <source>
        <dbReference type="ARBA" id="ARBA00010312"/>
    </source>
</evidence>
<dbReference type="InterPro" id="IPR006963">
    <property type="entry name" value="Mopterin_OxRdtase_4Fe-4S_dom"/>
</dbReference>
<dbReference type="SUPFAM" id="SSF50692">
    <property type="entry name" value="ADC-like"/>
    <property type="match status" value="1"/>
</dbReference>
<evidence type="ECO:0000256" key="4">
    <source>
        <dbReference type="ARBA" id="ARBA00022723"/>
    </source>
</evidence>
<dbReference type="SMART" id="SM00926">
    <property type="entry name" value="Molybdop_Fe4S4"/>
    <property type="match status" value="1"/>
</dbReference>
<dbReference type="GO" id="GO:0043546">
    <property type="term" value="F:molybdopterin cofactor binding"/>
    <property type="evidence" value="ECO:0007669"/>
    <property type="project" value="InterPro"/>
</dbReference>
<comment type="similarity">
    <text evidence="2">Belongs to the prokaryotic molybdopterin-containing oxidoreductase family.</text>
</comment>
<dbReference type="Gene3D" id="3.40.228.10">
    <property type="entry name" value="Dimethylsulfoxide Reductase, domain 2"/>
    <property type="match status" value="1"/>
</dbReference>
<dbReference type="GO" id="GO:0046872">
    <property type="term" value="F:metal ion binding"/>
    <property type="evidence" value="ECO:0007669"/>
    <property type="project" value="UniProtKB-KW"/>
</dbReference>
<dbReference type="KEGG" id="lpil:LIP_0832"/>
<dbReference type="OrthoDB" id="219031at2"/>
<organism evidence="9 10">
    <name type="scientific">Limnochorda pilosa</name>
    <dbReference type="NCBI Taxonomy" id="1555112"/>
    <lineage>
        <taxon>Bacteria</taxon>
        <taxon>Bacillati</taxon>
        <taxon>Bacillota</taxon>
        <taxon>Limnochordia</taxon>
        <taxon>Limnochordales</taxon>
        <taxon>Limnochordaceae</taxon>
        <taxon>Limnochorda</taxon>
    </lineage>
</organism>
<dbReference type="STRING" id="1555112.LIP_0832"/>
<dbReference type="GO" id="GO:0051536">
    <property type="term" value="F:iron-sulfur cluster binding"/>
    <property type="evidence" value="ECO:0007669"/>
    <property type="project" value="UniProtKB-KW"/>
</dbReference>
<evidence type="ECO:0000259" key="8">
    <source>
        <dbReference type="PROSITE" id="PS51669"/>
    </source>
</evidence>
<feature type="domain" description="4Fe-4S Mo/W bis-MGD-type" evidence="8">
    <location>
        <begin position="3"/>
        <end position="60"/>
    </location>
</feature>
<dbReference type="SUPFAM" id="SSF53706">
    <property type="entry name" value="Formate dehydrogenase/DMSO reductase, domains 1-3"/>
    <property type="match status" value="1"/>
</dbReference>
<dbReference type="Gene3D" id="2.40.40.20">
    <property type="match status" value="1"/>
</dbReference>
<proteinExistence type="inferred from homology"/>
<keyword evidence="3" id="KW-0500">Molybdenum</keyword>
<accession>A0A0K2SIP3</accession>
<keyword evidence="5" id="KW-0560">Oxidoreductase</keyword>
<dbReference type="AlphaFoldDB" id="A0A0K2SIP3"/>
<comment type="cofactor">
    <cofactor evidence="1">
        <name>Mo-bis(molybdopterin guanine dinucleotide)</name>
        <dbReference type="ChEBI" id="CHEBI:60539"/>
    </cofactor>
</comment>
<dbReference type="CDD" id="cd02766">
    <property type="entry name" value="MopB_3"/>
    <property type="match status" value="1"/>
</dbReference>
<evidence type="ECO:0000256" key="7">
    <source>
        <dbReference type="ARBA" id="ARBA00023014"/>
    </source>
</evidence>
<evidence type="ECO:0000313" key="10">
    <source>
        <dbReference type="Proteomes" id="UP000065807"/>
    </source>
</evidence>
<evidence type="ECO:0000256" key="3">
    <source>
        <dbReference type="ARBA" id="ARBA00022505"/>
    </source>
</evidence>
<dbReference type="PROSITE" id="PS00490">
    <property type="entry name" value="MOLYBDOPTERIN_PROK_2"/>
    <property type="match status" value="1"/>
</dbReference>
<dbReference type="InterPro" id="IPR006656">
    <property type="entry name" value="Mopterin_OxRdtase"/>
</dbReference>
<reference evidence="10" key="2">
    <citation type="journal article" date="2016" name="Int. J. Syst. Evol. Microbiol.">
        <title>Complete genome sequence and cell structure of Limnochorda pilosa, a Gram-negative spore-former within the phylum Firmicutes.</title>
        <authorList>
            <person name="Watanabe M."/>
            <person name="Kojima H."/>
            <person name="Fukui M."/>
        </authorList>
    </citation>
    <scope>NUCLEOTIDE SEQUENCE [LARGE SCALE GENOMIC DNA]</scope>
    <source>
        <strain evidence="10">HC45</strain>
    </source>
</reference>